<keyword evidence="1" id="KW-0732">Signal</keyword>
<reference evidence="2" key="1">
    <citation type="journal article" date="2023" name="Science">
        <title>Genome structures resolve the early diversification of teleost fishes.</title>
        <authorList>
            <person name="Parey E."/>
            <person name="Louis A."/>
            <person name="Montfort J."/>
            <person name="Bouchez O."/>
            <person name="Roques C."/>
            <person name="Iampietro C."/>
            <person name="Lluch J."/>
            <person name="Castinel A."/>
            <person name="Donnadieu C."/>
            <person name="Desvignes T."/>
            <person name="Floi Bucao C."/>
            <person name="Jouanno E."/>
            <person name="Wen M."/>
            <person name="Mejri S."/>
            <person name="Dirks R."/>
            <person name="Jansen H."/>
            <person name="Henkel C."/>
            <person name="Chen W.J."/>
            <person name="Zahm M."/>
            <person name="Cabau C."/>
            <person name="Klopp C."/>
            <person name="Thompson A.W."/>
            <person name="Robinson-Rechavi M."/>
            <person name="Braasch I."/>
            <person name="Lecointre G."/>
            <person name="Bobe J."/>
            <person name="Postlethwait J.H."/>
            <person name="Berthelot C."/>
            <person name="Roest Crollius H."/>
            <person name="Guiguen Y."/>
        </authorList>
    </citation>
    <scope>NUCLEOTIDE SEQUENCE</scope>
    <source>
        <strain evidence="2">NC1722</strain>
    </source>
</reference>
<dbReference type="Proteomes" id="UP001221898">
    <property type="component" value="Unassembled WGS sequence"/>
</dbReference>
<gene>
    <name evidence="2" type="ORF">AAFF_G00034940</name>
</gene>
<proteinExistence type="predicted"/>
<protein>
    <submittedName>
        <fullName evidence="2">Uncharacterized protein</fullName>
    </submittedName>
</protein>
<evidence type="ECO:0000313" key="3">
    <source>
        <dbReference type="Proteomes" id="UP001221898"/>
    </source>
</evidence>
<feature type="chain" id="PRO_5041972025" evidence="1">
    <location>
        <begin position="21"/>
        <end position="71"/>
    </location>
</feature>
<keyword evidence="3" id="KW-1185">Reference proteome</keyword>
<name>A0AAD7WFP7_9TELE</name>
<accession>A0AAD7WFP7</accession>
<evidence type="ECO:0000313" key="2">
    <source>
        <dbReference type="EMBL" id="KAJ8395292.1"/>
    </source>
</evidence>
<evidence type="ECO:0000256" key="1">
    <source>
        <dbReference type="SAM" id="SignalP"/>
    </source>
</evidence>
<dbReference type="EMBL" id="JAINUG010000118">
    <property type="protein sequence ID" value="KAJ8395292.1"/>
    <property type="molecule type" value="Genomic_DNA"/>
</dbReference>
<comment type="caution">
    <text evidence="2">The sequence shown here is derived from an EMBL/GenBank/DDBJ whole genome shotgun (WGS) entry which is preliminary data.</text>
</comment>
<dbReference type="AlphaFoldDB" id="A0AAD7WFP7"/>
<organism evidence="2 3">
    <name type="scientific">Aldrovandia affinis</name>
    <dbReference type="NCBI Taxonomy" id="143900"/>
    <lineage>
        <taxon>Eukaryota</taxon>
        <taxon>Metazoa</taxon>
        <taxon>Chordata</taxon>
        <taxon>Craniata</taxon>
        <taxon>Vertebrata</taxon>
        <taxon>Euteleostomi</taxon>
        <taxon>Actinopterygii</taxon>
        <taxon>Neopterygii</taxon>
        <taxon>Teleostei</taxon>
        <taxon>Notacanthiformes</taxon>
        <taxon>Halosauridae</taxon>
        <taxon>Aldrovandia</taxon>
    </lineage>
</organism>
<sequence length="71" mass="7697">MTRTRFVCLPPLLLLEPVATQQQTDCSLKGGNEEAGAEDSSAELPSVELSAERLFILDTSQISGTMQLLNM</sequence>
<feature type="signal peptide" evidence="1">
    <location>
        <begin position="1"/>
        <end position="20"/>
    </location>
</feature>